<organism evidence="2">
    <name type="scientific">Lygus hesperus</name>
    <name type="common">Western plant bug</name>
    <dbReference type="NCBI Taxonomy" id="30085"/>
    <lineage>
        <taxon>Eukaryota</taxon>
        <taxon>Metazoa</taxon>
        <taxon>Ecdysozoa</taxon>
        <taxon>Arthropoda</taxon>
        <taxon>Hexapoda</taxon>
        <taxon>Insecta</taxon>
        <taxon>Pterygota</taxon>
        <taxon>Neoptera</taxon>
        <taxon>Paraneoptera</taxon>
        <taxon>Hemiptera</taxon>
        <taxon>Heteroptera</taxon>
        <taxon>Panheteroptera</taxon>
        <taxon>Cimicomorpha</taxon>
        <taxon>Miridae</taxon>
        <taxon>Mirini</taxon>
        <taxon>Lygus</taxon>
    </lineage>
</organism>
<accession>A0A0A9YG38</accession>
<name>A0A0A9YG38_LYGHE</name>
<protein>
    <submittedName>
        <fullName evidence="2">Leucine--tRNA ligase</fullName>
    </submittedName>
</protein>
<evidence type="ECO:0000313" key="1">
    <source>
        <dbReference type="EMBL" id="JAG30072.1"/>
    </source>
</evidence>
<reference evidence="2" key="1">
    <citation type="journal article" date="2014" name="PLoS ONE">
        <title>Transcriptome-Based Identification of ABC Transporters in the Western Tarnished Plant Bug Lygus hesperus.</title>
        <authorList>
            <person name="Hull J.J."/>
            <person name="Chaney K."/>
            <person name="Geib S.M."/>
            <person name="Fabrick J.A."/>
            <person name="Brent C.S."/>
            <person name="Walsh D."/>
            <person name="Lavine L.C."/>
        </authorList>
    </citation>
    <scope>NUCLEOTIDE SEQUENCE</scope>
</reference>
<reference evidence="2" key="2">
    <citation type="submission" date="2014-07" db="EMBL/GenBank/DDBJ databases">
        <authorList>
            <person name="Hull J."/>
        </authorList>
    </citation>
    <scope>NUCLEOTIDE SEQUENCE</scope>
</reference>
<sequence>MRGFSAFGSPTPKLYFMQGSAPASLVYKSTSCVVVSSCSGGLPLTLSHSFTSCRALYSSGSAPHPPLIPTCAGVAASLYNMLHKLQKTFGVVFWRHGGDCVLGMEEGFEETFTLLLPIVQCQNIDDSNVVH</sequence>
<evidence type="ECO:0000313" key="2">
    <source>
        <dbReference type="EMBL" id="JAG30073.1"/>
    </source>
</evidence>
<dbReference type="GO" id="GO:0016874">
    <property type="term" value="F:ligase activity"/>
    <property type="evidence" value="ECO:0007669"/>
    <property type="project" value="UniProtKB-KW"/>
</dbReference>
<dbReference type="AlphaFoldDB" id="A0A0A9YG38"/>
<dbReference type="EMBL" id="GBHO01013531">
    <property type="protein sequence ID" value="JAG30073.1"/>
    <property type="molecule type" value="Transcribed_RNA"/>
</dbReference>
<gene>
    <name evidence="2" type="primary">leuS_16</name>
    <name evidence="1" type="synonym">leuS_17</name>
    <name evidence="2" type="ORF">CM83_7641</name>
    <name evidence="1" type="ORF">CM83_7645</name>
</gene>
<dbReference type="EMBL" id="GBHO01013532">
    <property type="protein sequence ID" value="JAG30072.1"/>
    <property type="molecule type" value="Transcribed_RNA"/>
</dbReference>
<proteinExistence type="predicted"/>
<keyword evidence="2" id="KW-0436">Ligase</keyword>